<accession>A0A841RB07</accession>
<dbReference type="GO" id="GO:1902201">
    <property type="term" value="P:negative regulation of bacterial-type flagellum-dependent cell motility"/>
    <property type="evidence" value="ECO:0007669"/>
    <property type="project" value="TreeGrafter"/>
</dbReference>
<dbReference type="Gene3D" id="3.30.70.270">
    <property type="match status" value="1"/>
</dbReference>
<evidence type="ECO:0000259" key="4">
    <source>
        <dbReference type="PROSITE" id="PS50887"/>
    </source>
</evidence>
<protein>
    <recommendedName>
        <fullName evidence="1">diguanylate cyclase</fullName>
        <ecNumber evidence="1">2.7.7.65</ecNumber>
    </recommendedName>
</protein>
<evidence type="ECO:0000256" key="1">
    <source>
        <dbReference type="ARBA" id="ARBA00012528"/>
    </source>
</evidence>
<name>A0A841RB07_9SPIO</name>
<dbReference type="NCBIfam" id="TIGR00254">
    <property type="entry name" value="GGDEF"/>
    <property type="match status" value="1"/>
</dbReference>
<comment type="catalytic activity">
    <reaction evidence="2">
        <text>2 GTP = 3',3'-c-di-GMP + 2 diphosphate</text>
        <dbReference type="Rhea" id="RHEA:24898"/>
        <dbReference type="ChEBI" id="CHEBI:33019"/>
        <dbReference type="ChEBI" id="CHEBI:37565"/>
        <dbReference type="ChEBI" id="CHEBI:58805"/>
        <dbReference type="EC" id="2.7.7.65"/>
    </reaction>
</comment>
<keyword evidence="3" id="KW-0812">Transmembrane</keyword>
<dbReference type="SUPFAM" id="SSF55073">
    <property type="entry name" value="Nucleotide cyclase"/>
    <property type="match status" value="1"/>
</dbReference>
<keyword evidence="3" id="KW-0472">Membrane</keyword>
<dbReference type="PANTHER" id="PTHR45138:SF9">
    <property type="entry name" value="DIGUANYLATE CYCLASE DGCM-RELATED"/>
    <property type="match status" value="1"/>
</dbReference>
<reference evidence="5 6" key="1">
    <citation type="submission" date="2020-08" db="EMBL/GenBank/DDBJ databases">
        <title>Genomic Encyclopedia of Type Strains, Phase IV (KMG-IV): sequencing the most valuable type-strain genomes for metagenomic binning, comparative biology and taxonomic classification.</title>
        <authorList>
            <person name="Goeker M."/>
        </authorList>
    </citation>
    <scope>NUCLEOTIDE SEQUENCE [LARGE SCALE GENOMIC DNA]</scope>
    <source>
        <strain evidence="5 6">DSM 2461</strain>
    </source>
</reference>
<dbReference type="FunFam" id="3.30.70.270:FF:000001">
    <property type="entry name" value="Diguanylate cyclase domain protein"/>
    <property type="match status" value="1"/>
</dbReference>
<keyword evidence="3" id="KW-1133">Transmembrane helix</keyword>
<dbReference type="InterPro" id="IPR043128">
    <property type="entry name" value="Rev_trsase/Diguanyl_cyclase"/>
</dbReference>
<dbReference type="CDD" id="cd01949">
    <property type="entry name" value="GGDEF"/>
    <property type="match status" value="1"/>
</dbReference>
<feature type="domain" description="GGDEF" evidence="4">
    <location>
        <begin position="227"/>
        <end position="346"/>
    </location>
</feature>
<feature type="transmembrane region" description="Helical" evidence="3">
    <location>
        <begin position="105"/>
        <end position="121"/>
    </location>
</feature>
<dbReference type="AlphaFoldDB" id="A0A841RB07"/>
<dbReference type="Pfam" id="PF00990">
    <property type="entry name" value="GGDEF"/>
    <property type="match status" value="1"/>
</dbReference>
<dbReference type="Proteomes" id="UP000587760">
    <property type="component" value="Unassembled WGS sequence"/>
</dbReference>
<feature type="transmembrane region" description="Helical" evidence="3">
    <location>
        <begin position="167"/>
        <end position="184"/>
    </location>
</feature>
<sequence>MSSGKKINKADRAFFLNSDIRYHLFRAYIVISSFLALTFSIIHLLNRRPAVNYITAMAAFVLCVFWYFMSSDYKRYGFARISFLFVFSLVWLPLGYITSPGSFSAMPYLVIMVAFILSVVVRNTWEYIFPVLMIVEMPILFRLEIWYPEVFVKYSDPLYRINDLTMNFTVAISAVIFTVIFMMSQYNKINLQLYNLSVLDDLTGLYNKRYLMKFIEMEKNRSERHGRQFSLVFIDLDNFKRINDIMGHLAGDRVLKGLSDILLENTRSYDIAARYGGDEFIVIFPETDHEEARLRMDELDRKFRNFVEQYKKLGLSVSWGISESGSKTAEEILSLADRNLYDKKKR</sequence>
<evidence type="ECO:0000313" key="6">
    <source>
        <dbReference type="Proteomes" id="UP000587760"/>
    </source>
</evidence>
<gene>
    <name evidence="5" type="ORF">HNR50_002786</name>
</gene>
<dbReference type="PROSITE" id="PS50887">
    <property type="entry name" value="GGDEF"/>
    <property type="match status" value="1"/>
</dbReference>
<dbReference type="EMBL" id="JACHGJ010000005">
    <property type="protein sequence ID" value="MBB6481113.1"/>
    <property type="molecule type" value="Genomic_DNA"/>
</dbReference>
<dbReference type="InterPro" id="IPR000160">
    <property type="entry name" value="GGDEF_dom"/>
</dbReference>
<feature type="transmembrane region" description="Helical" evidence="3">
    <location>
        <begin position="81"/>
        <end position="99"/>
    </location>
</feature>
<evidence type="ECO:0000256" key="2">
    <source>
        <dbReference type="ARBA" id="ARBA00034247"/>
    </source>
</evidence>
<dbReference type="EC" id="2.7.7.65" evidence="1"/>
<dbReference type="GO" id="GO:0043709">
    <property type="term" value="P:cell adhesion involved in single-species biofilm formation"/>
    <property type="evidence" value="ECO:0007669"/>
    <property type="project" value="TreeGrafter"/>
</dbReference>
<feature type="transmembrane region" description="Helical" evidence="3">
    <location>
        <begin position="51"/>
        <end position="69"/>
    </location>
</feature>
<feature type="transmembrane region" description="Helical" evidence="3">
    <location>
        <begin position="25"/>
        <end position="45"/>
    </location>
</feature>
<dbReference type="InterPro" id="IPR029787">
    <property type="entry name" value="Nucleotide_cyclase"/>
</dbReference>
<evidence type="ECO:0000313" key="5">
    <source>
        <dbReference type="EMBL" id="MBB6481113.1"/>
    </source>
</evidence>
<dbReference type="GO" id="GO:0005886">
    <property type="term" value="C:plasma membrane"/>
    <property type="evidence" value="ECO:0007669"/>
    <property type="project" value="TreeGrafter"/>
</dbReference>
<feature type="transmembrane region" description="Helical" evidence="3">
    <location>
        <begin position="128"/>
        <end position="147"/>
    </location>
</feature>
<dbReference type="SMART" id="SM00267">
    <property type="entry name" value="GGDEF"/>
    <property type="match status" value="1"/>
</dbReference>
<keyword evidence="6" id="KW-1185">Reference proteome</keyword>
<organism evidence="5 6">
    <name type="scientific">Spirochaeta isovalerica</name>
    <dbReference type="NCBI Taxonomy" id="150"/>
    <lineage>
        <taxon>Bacteria</taxon>
        <taxon>Pseudomonadati</taxon>
        <taxon>Spirochaetota</taxon>
        <taxon>Spirochaetia</taxon>
        <taxon>Spirochaetales</taxon>
        <taxon>Spirochaetaceae</taxon>
        <taxon>Spirochaeta</taxon>
    </lineage>
</organism>
<dbReference type="InterPro" id="IPR050469">
    <property type="entry name" value="Diguanylate_Cyclase"/>
</dbReference>
<evidence type="ECO:0000256" key="3">
    <source>
        <dbReference type="SAM" id="Phobius"/>
    </source>
</evidence>
<dbReference type="GO" id="GO:0052621">
    <property type="term" value="F:diguanylate cyclase activity"/>
    <property type="evidence" value="ECO:0007669"/>
    <property type="project" value="UniProtKB-EC"/>
</dbReference>
<proteinExistence type="predicted"/>
<dbReference type="PANTHER" id="PTHR45138">
    <property type="entry name" value="REGULATORY COMPONENTS OF SENSORY TRANSDUCTION SYSTEM"/>
    <property type="match status" value="1"/>
</dbReference>
<comment type="caution">
    <text evidence="5">The sequence shown here is derived from an EMBL/GenBank/DDBJ whole genome shotgun (WGS) entry which is preliminary data.</text>
</comment>
<dbReference type="RefSeq" id="WP_184747358.1">
    <property type="nucleotide sequence ID" value="NZ_JACHGJ010000005.1"/>
</dbReference>